<proteinExistence type="predicted"/>
<evidence type="ECO:0000256" key="1">
    <source>
        <dbReference type="SAM" id="MobiDB-lite"/>
    </source>
</evidence>
<keyword evidence="3" id="KW-1185">Reference proteome</keyword>
<feature type="region of interest" description="Disordered" evidence="1">
    <location>
        <begin position="15"/>
        <end position="60"/>
    </location>
</feature>
<sequence length="144" mass="16639">YKYFWLPDGEKQIIPALSLRDPPSPEPKKSNRQERRHRRDKPSSIKQTPTLEEDDEPTATSSFVECEMDEVPHLFVLRINDGLMLQVGNIVKVENFVGPLMIVDLSHKHNELLAKLCLFNIVLSKMFEGFVSNRLWVHLGRTLS</sequence>
<dbReference type="EMBL" id="CACRXK020021210">
    <property type="protein sequence ID" value="CAB4035612.1"/>
    <property type="molecule type" value="Genomic_DNA"/>
</dbReference>
<evidence type="ECO:0000313" key="3">
    <source>
        <dbReference type="Proteomes" id="UP001152795"/>
    </source>
</evidence>
<feature type="non-terminal residue" evidence="2">
    <location>
        <position position="1"/>
    </location>
</feature>
<comment type="caution">
    <text evidence="2">The sequence shown here is derived from an EMBL/GenBank/DDBJ whole genome shotgun (WGS) entry which is preliminary data.</text>
</comment>
<gene>
    <name evidence="2" type="ORF">PACLA_8A070148</name>
</gene>
<organism evidence="2 3">
    <name type="scientific">Paramuricea clavata</name>
    <name type="common">Red gorgonian</name>
    <name type="synonym">Violescent sea-whip</name>
    <dbReference type="NCBI Taxonomy" id="317549"/>
    <lineage>
        <taxon>Eukaryota</taxon>
        <taxon>Metazoa</taxon>
        <taxon>Cnidaria</taxon>
        <taxon>Anthozoa</taxon>
        <taxon>Octocorallia</taxon>
        <taxon>Malacalcyonacea</taxon>
        <taxon>Plexauridae</taxon>
        <taxon>Paramuricea</taxon>
    </lineage>
</organism>
<accession>A0A6S7LDN9</accession>
<dbReference type="AlphaFoldDB" id="A0A6S7LDN9"/>
<reference evidence="2" key="1">
    <citation type="submission" date="2020-04" db="EMBL/GenBank/DDBJ databases">
        <authorList>
            <person name="Alioto T."/>
            <person name="Alioto T."/>
            <person name="Gomez Garrido J."/>
        </authorList>
    </citation>
    <scope>NUCLEOTIDE SEQUENCE</scope>
    <source>
        <strain evidence="2">A484AB</strain>
    </source>
</reference>
<dbReference type="Proteomes" id="UP001152795">
    <property type="component" value="Unassembled WGS sequence"/>
</dbReference>
<name>A0A6S7LDN9_PARCT</name>
<protein>
    <submittedName>
        <fullName evidence="2">Uncharacterized protein</fullName>
    </submittedName>
</protein>
<evidence type="ECO:0000313" key="2">
    <source>
        <dbReference type="EMBL" id="CAB4035612.1"/>
    </source>
</evidence>